<comment type="similarity">
    <text evidence="1 4">Belongs to the FGGY kinase family.</text>
</comment>
<reference evidence="7 8" key="1">
    <citation type="submission" date="2013-03" db="EMBL/GenBank/DDBJ databases">
        <title>The Genome Sequence of Enterococcus sulfureus ATCC_49903 (PacBio/Illumina hybrid assembly).</title>
        <authorList>
            <consortium name="The Broad Institute Genomics Platform"/>
            <consortium name="The Broad Institute Genome Sequencing Center for Infectious Disease"/>
            <person name="Earl A."/>
            <person name="Russ C."/>
            <person name="Gilmore M."/>
            <person name="Surin D."/>
            <person name="Walker B."/>
            <person name="Young S."/>
            <person name="Zeng Q."/>
            <person name="Gargeya S."/>
            <person name="Fitzgerald M."/>
            <person name="Haas B."/>
            <person name="Abouelleil A."/>
            <person name="Allen A.W."/>
            <person name="Alvarado L."/>
            <person name="Arachchi H.M."/>
            <person name="Berlin A.M."/>
            <person name="Chapman S.B."/>
            <person name="Gainer-Dewar J."/>
            <person name="Goldberg J."/>
            <person name="Griggs A."/>
            <person name="Gujja S."/>
            <person name="Hansen M."/>
            <person name="Howarth C."/>
            <person name="Imamovic A."/>
            <person name="Ireland A."/>
            <person name="Larimer J."/>
            <person name="McCowan C."/>
            <person name="Murphy C."/>
            <person name="Pearson M."/>
            <person name="Poon T.W."/>
            <person name="Priest M."/>
            <person name="Roberts A."/>
            <person name="Saif S."/>
            <person name="Shea T."/>
            <person name="Sisk P."/>
            <person name="Sykes S."/>
            <person name="Wortman J."/>
            <person name="Nusbaum C."/>
            <person name="Birren B."/>
        </authorList>
    </citation>
    <scope>NUCLEOTIDE SEQUENCE [LARGE SCALE GENOMIC DNA]</scope>
    <source>
        <strain evidence="7 8">ATCC 49903</strain>
    </source>
</reference>
<feature type="domain" description="Carbohydrate kinase FGGY N-terminal" evidence="5">
    <location>
        <begin position="4"/>
        <end position="233"/>
    </location>
</feature>
<dbReference type="RefSeq" id="WP_016186495.1">
    <property type="nucleotide sequence ID" value="NZ_ASWO01000007.1"/>
</dbReference>
<dbReference type="PIRSF" id="PIRSF000538">
    <property type="entry name" value="GlpK"/>
    <property type="match status" value="1"/>
</dbReference>
<dbReference type="GO" id="GO:0016301">
    <property type="term" value="F:kinase activity"/>
    <property type="evidence" value="ECO:0007669"/>
    <property type="project" value="UniProtKB-KW"/>
</dbReference>
<dbReference type="PROSITE" id="PS00445">
    <property type="entry name" value="FGGY_KINASES_2"/>
    <property type="match status" value="1"/>
</dbReference>
<dbReference type="InterPro" id="IPR018484">
    <property type="entry name" value="FGGY_N"/>
</dbReference>
<dbReference type="Pfam" id="PF02782">
    <property type="entry name" value="FGGY_C"/>
    <property type="match status" value="1"/>
</dbReference>
<dbReference type="GO" id="GO:0016773">
    <property type="term" value="F:phosphotransferase activity, alcohol group as acceptor"/>
    <property type="evidence" value="ECO:0007669"/>
    <property type="project" value="InterPro"/>
</dbReference>
<feature type="domain" description="Carbohydrate kinase FGGY C-terminal" evidence="6">
    <location>
        <begin position="244"/>
        <end position="424"/>
    </location>
</feature>
<dbReference type="Proteomes" id="UP000015961">
    <property type="component" value="Unassembled WGS sequence"/>
</dbReference>
<accession>S0NYB2</accession>
<evidence type="ECO:0000259" key="6">
    <source>
        <dbReference type="Pfam" id="PF02782"/>
    </source>
</evidence>
<sequence length="465" mass="52108">MEFTIDIGTTAVKIVVYQNGKSIWTYQENVDTVFEPTGVAYQDPKQIKEIIWHAMQACRLKGIEFKTIVLSTPMHTLIPLQQETLKMYIWSDQQASQCAKKIKATDFALTIYQHTGTPIHPMSPFCKLAFFKEAQSDMYCMTPFWSDLKAYLMEWLTGEWVTDYSNASASGLFNTETFRWDESALDYLELTSSQFPQVTDTIHTFSLTEQLQGDYTEPITVMIGSSDGCLASLAGKVSTKSTVSVTLGTSGAIRVLTTKRTIDPLGRFFCYYLMPGYWVIGGPTNNGGKVLEWLAKIFCASKEEFYQQLPTLLKASVPGANRLVFYPYLFGERAPLWSGDVTAAYQGLKWEHEKADLVRAAVEGILFNLNFIKQLLIQEPQLISVSGGFFQQPELIRLSAAIFSTPICYSEDNEPTYGAYLLANSIFSTNTTEQVVYEPDPSLVSVYATAFSIFSAGLTKISEEI</sequence>
<dbReference type="InterPro" id="IPR050406">
    <property type="entry name" value="FGGY_Carb_Kinase"/>
</dbReference>
<dbReference type="InterPro" id="IPR043129">
    <property type="entry name" value="ATPase_NBD"/>
</dbReference>
<dbReference type="AlphaFoldDB" id="S0NYB2"/>
<dbReference type="GO" id="GO:0005975">
    <property type="term" value="P:carbohydrate metabolic process"/>
    <property type="evidence" value="ECO:0007669"/>
    <property type="project" value="InterPro"/>
</dbReference>
<dbReference type="Pfam" id="PF00370">
    <property type="entry name" value="FGGY_N"/>
    <property type="match status" value="1"/>
</dbReference>
<gene>
    <name evidence="7" type="ORF">I573_02018</name>
</gene>
<dbReference type="PANTHER" id="PTHR43095:SF2">
    <property type="entry name" value="GLUCONOKINASE"/>
    <property type="match status" value="1"/>
</dbReference>
<evidence type="ECO:0000256" key="2">
    <source>
        <dbReference type="ARBA" id="ARBA00022679"/>
    </source>
</evidence>
<proteinExistence type="inferred from homology"/>
<dbReference type="EMBL" id="ASWO01000007">
    <property type="protein sequence ID" value="EOT82905.1"/>
    <property type="molecule type" value="Genomic_DNA"/>
</dbReference>
<keyword evidence="2 4" id="KW-0808">Transferase</keyword>
<evidence type="ECO:0000256" key="1">
    <source>
        <dbReference type="ARBA" id="ARBA00009156"/>
    </source>
</evidence>
<comment type="caution">
    <text evidence="7">The sequence shown here is derived from an EMBL/GenBank/DDBJ whole genome shotgun (WGS) entry which is preliminary data.</text>
</comment>
<organism evidence="7 8">
    <name type="scientific">Enterococcus sulfureus ATCC 49903</name>
    <dbReference type="NCBI Taxonomy" id="1140003"/>
    <lineage>
        <taxon>Bacteria</taxon>
        <taxon>Bacillati</taxon>
        <taxon>Bacillota</taxon>
        <taxon>Bacilli</taxon>
        <taxon>Lactobacillales</taxon>
        <taxon>Enterococcaceae</taxon>
        <taxon>Enterococcus</taxon>
    </lineage>
</organism>
<evidence type="ECO:0000259" key="5">
    <source>
        <dbReference type="Pfam" id="PF00370"/>
    </source>
</evidence>
<dbReference type="InterPro" id="IPR018485">
    <property type="entry name" value="FGGY_C"/>
</dbReference>
<keyword evidence="8" id="KW-1185">Reference proteome</keyword>
<evidence type="ECO:0000313" key="7">
    <source>
        <dbReference type="EMBL" id="EOT82905.1"/>
    </source>
</evidence>
<dbReference type="CDD" id="cd07770">
    <property type="entry name" value="ASKHA_NBD_FGGY_GntK"/>
    <property type="match status" value="1"/>
</dbReference>
<dbReference type="SUPFAM" id="SSF53067">
    <property type="entry name" value="Actin-like ATPase domain"/>
    <property type="match status" value="2"/>
</dbReference>
<dbReference type="PANTHER" id="PTHR43095">
    <property type="entry name" value="SUGAR KINASE"/>
    <property type="match status" value="1"/>
</dbReference>
<dbReference type="InterPro" id="IPR018483">
    <property type="entry name" value="Carb_kinase_FGGY_CS"/>
</dbReference>
<protein>
    <recommendedName>
        <fullName evidence="9">Gluconate kinase</fullName>
    </recommendedName>
</protein>
<dbReference type="Gene3D" id="3.30.420.40">
    <property type="match status" value="2"/>
</dbReference>
<evidence type="ECO:0008006" key="9">
    <source>
        <dbReference type="Google" id="ProtNLM"/>
    </source>
</evidence>
<name>S0NYB2_9ENTE</name>
<dbReference type="InterPro" id="IPR000577">
    <property type="entry name" value="Carb_kinase_FGGY"/>
</dbReference>
<dbReference type="PATRIC" id="fig|1140003.3.peg.1990"/>
<evidence type="ECO:0000313" key="8">
    <source>
        <dbReference type="Proteomes" id="UP000015961"/>
    </source>
</evidence>
<dbReference type="OrthoDB" id="9805576at2"/>
<evidence type="ECO:0000256" key="3">
    <source>
        <dbReference type="ARBA" id="ARBA00022777"/>
    </source>
</evidence>
<dbReference type="eggNOG" id="COG1070">
    <property type="taxonomic scope" value="Bacteria"/>
</dbReference>
<dbReference type="STRING" id="1140003.OMY_02063"/>
<evidence type="ECO:0000256" key="4">
    <source>
        <dbReference type="RuleBase" id="RU003733"/>
    </source>
</evidence>
<keyword evidence="3 4" id="KW-0418">Kinase</keyword>